<dbReference type="Gene3D" id="3.40.80.10">
    <property type="entry name" value="Peptidoglycan recognition protein-like"/>
    <property type="match status" value="1"/>
</dbReference>
<gene>
    <name evidence="3" type="ORF">CLV67_101282</name>
</gene>
<dbReference type="Pfam" id="PF01471">
    <property type="entry name" value="PG_binding_1"/>
    <property type="match status" value="1"/>
</dbReference>
<accession>A0A2T0KPR1</accession>
<evidence type="ECO:0000313" key="3">
    <source>
        <dbReference type="EMBL" id="PRX25565.1"/>
    </source>
</evidence>
<comment type="similarity">
    <text evidence="1">Belongs to the N-acetylmuramoyl-L-alanine amidase 2 family.</text>
</comment>
<dbReference type="SUPFAM" id="SSF47090">
    <property type="entry name" value="PGBD-like"/>
    <property type="match status" value="1"/>
</dbReference>
<dbReference type="InterPro" id="IPR036505">
    <property type="entry name" value="Amidase/PGRP_sf"/>
</dbReference>
<sequence length="284" mass="30971">MTLDIISRAEWGARAPRGRDTVSWSQRTGFMGHYSAASASQSVREIQNFHMDTRGWSDIGYNFLINSITGKVYEGRGWTTVGAHCAGYNTENIGVCIIGKDKAGVQDVSDAARRNFKLLYEEAERRKGGNLVLRGHRDRGSTTCPGDEIYSWLKAGLPIVGGTPTPPKPAPGKPAPGPAVAFPLPDGYYFGPASGGDRSVSGQHQRRFVGKTDRQWLQEFGRQLTRRGWSIGKGHTYLAGAGNDGIYGSEYTALIRAFQKDQSLGVDGRLGKKTWDAAYRNPVG</sequence>
<dbReference type="SUPFAM" id="SSF55846">
    <property type="entry name" value="N-acetylmuramoyl-L-alanine amidase-like"/>
    <property type="match status" value="1"/>
</dbReference>
<protein>
    <submittedName>
        <fullName evidence="3">Putative peptidoglycan binding protein</fullName>
    </submittedName>
</protein>
<dbReference type="InterPro" id="IPR015510">
    <property type="entry name" value="PGRP"/>
</dbReference>
<dbReference type="GO" id="GO:0008270">
    <property type="term" value="F:zinc ion binding"/>
    <property type="evidence" value="ECO:0007669"/>
    <property type="project" value="InterPro"/>
</dbReference>
<dbReference type="GO" id="GO:0009253">
    <property type="term" value="P:peptidoglycan catabolic process"/>
    <property type="evidence" value="ECO:0007669"/>
    <property type="project" value="InterPro"/>
</dbReference>
<dbReference type="Gene3D" id="1.10.101.10">
    <property type="entry name" value="PGBD-like superfamily/PGBD"/>
    <property type="match status" value="1"/>
</dbReference>
<evidence type="ECO:0000256" key="1">
    <source>
        <dbReference type="ARBA" id="ARBA00007553"/>
    </source>
</evidence>
<dbReference type="Pfam" id="PF01510">
    <property type="entry name" value="Amidase_2"/>
    <property type="match status" value="1"/>
</dbReference>
<keyword evidence="4" id="KW-1185">Reference proteome</keyword>
<dbReference type="Proteomes" id="UP000239415">
    <property type="component" value="Unassembled WGS sequence"/>
</dbReference>
<name>A0A2T0KPR1_9ACTN</name>
<proteinExistence type="inferred from homology"/>
<evidence type="ECO:0000313" key="4">
    <source>
        <dbReference type="Proteomes" id="UP000239415"/>
    </source>
</evidence>
<dbReference type="InterPro" id="IPR002502">
    <property type="entry name" value="Amidase_domain"/>
</dbReference>
<dbReference type="InterPro" id="IPR036365">
    <property type="entry name" value="PGBD-like_sf"/>
</dbReference>
<dbReference type="GO" id="GO:0008745">
    <property type="term" value="F:N-acetylmuramoyl-L-alanine amidase activity"/>
    <property type="evidence" value="ECO:0007669"/>
    <property type="project" value="InterPro"/>
</dbReference>
<dbReference type="SMART" id="SM00701">
    <property type="entry name" value="PGRP"/>
    <property type="match status" value="1"/>
</dbReference>
<dbReference type="PANTHER" id="PTHR11022:SF41">
    <property type="entry name" value="PEPTIDOGLYCAN-RECOGNITION PROTEIN LC-RELATED"/>
    <property type="match status" value="1"/>
</dbReference>
<dbReference type="EMBL" id="PVMZ01000001">
    <property type="protein sequence ID" value="PRX25565.1"/>
    <property type="molecule type" value="Genomic_DNA"/>
</dbReference>
<comment type="caution">
    <text evidence="3">The sequence shown here is derived from an EMBL/GenBank/DDBJ whole genome shotgun (WGS) entry which is preliminary data.</text>
</comment>
<dbReference type="InterPro" id="IPR006619">
    <property type="entry name" value="PGRP_domain_met/bac"/>
</dbReference>
<dbReference type="InterPro" id="IPR036366">
    <property type="entry name" value="PGBDSf"/>
</dbReference>
<dbReference type="InterPro" id="IPR002477">
    <property type="entry name" value="Peptidoglycan-bd-like"/>
</dbReference>
<dbReference type="CDD" id="cd06583">
    <property type="entry name" value="PGRP"/>
    <property type="match status" value="1"/>
</dbReference>
<dbReference type="AlphaFoldDB" id="A0A2T0KPR1"/>
<reference evidence="3 4" key="1">
    <citation type="submission" date="2018-03" db="EMBL/GenBank/DDBJ databases">
        <title>Genomic Encyclopedia of Archaeal and Bacterial Type Strains, Phase II (KMG-II): from individual species to whole genera.</title>
        <authorList>
            <person name="Goeker M."/>
        </authorList>
    </citation>
    <scope>NUCLEOTIDE SEQUENCE [LARGE SCALE GENOMIC DNA]</scope>
    <source>
        <strain evidence="3 4">DSM 43146</strain>
    </source>
</reference>
<dbReference type="PANTHER" id="PTHR11022">
    <property type="entry name" value="PEPTIDOGLYCAN RECOGNITION PROTEIN"/>
    <property type="match status" value="1"/>
</dbReference>
<organism evidence="3 4">
    <name type="scientific">Actinoplanes italicus</name>
    <dbReference type="NCBI Taxonomy" id="113567"/>
    <lineage>
        <taxon>Bacteria</taxon>
        <taxon>Bacillati</taxon>
        <taxon>Actinomycetota</taxon>
        <taxon>Actinomycetes</taxon>
        <taxon>Micromonosporales</taxon>
        <taxon>Micromonosporaceae</taxon>
        <taxon>Actinoplanes</taxon>
    </lineage>
</organism>
<feature type="domain" description="Peptidoglycan recognition protein family" evidence="2">
    <location>
        <begin position="3"/>
        <end position="140"/>
    </location>
</feature>
<evidence type="ECO:0000259" key="2">
    <source>
        <dbReference type="SMART" id="SM00701"/>
    </source>
</evidence>